<sequence>MNSIGKYQWAKKSNGLLTNWEKLQIINMAVKSELSLVLEKLKFKSSDLLKSHQLLIPESHLISKIFNEVEQLYSPALLQHCIRTYHWGHILASTDQVQIELELLYLASLLHDLGLTDSHIHHAKCGCFAVYGAEQADLLLDKAGASQTVKEIIFEAISAHLNPIVLNQDFHDISKYINQGAFLDVTGKRLFKISPVHQKEILTKHSRDHFLTEIMETMKNSHHPDSRAGFMQIAFLKMVKANPLDNQY</sequence>
<reference evidence="3" key="1">
    <citation type="journal article" date="2020" name="MBio">
        <title>Horizontal gene transfer to a defensive symbiont with a reduced genome amongst a multipartite beetle microbiome.</title>
        <authorList>
            <person name="Waterworth S.C."/>
            <person name="Florez L.V."/>
            <person name="Rees E.R."/>
            <person name="Hertweck C."/>
            <person name="Kaltenpoth M."/>
            <person name="Kwan J.C."/>
        </authorList>
    </citation>
    <scope>NUCLEOTIDE SEQUENCE [LARGE SCALE GENOMIC DNA]</scope>
</reference>
<dbReference type="Pfam" id="PF01966">
    <property type="entry name" value="HD"/>
    <property type="match status" value="1"/>
</dbReference>
<dbReference type="PANTHER" id="PTHR35569:SF1">
    <property type="entry name" value="CYANAMIDE HYDRATASE DDI2-RELATED"/>
    <property type="match status" value="1"/>
</dbReference>
<evidence type="ECO:0000313" key="3">
    <source>
        <dbReference type="Proteomes" id="UP000490535"/>
    </source>
</evidence>
<dbReference type="SUPFAM" id="SSF109604">
    <property type="entry name" value="HD-domain/PDEase-like"/>
    <property type="match status" value="1"/>
</dbReference>
<dbReference type="PANTHER" id="PTHR35569">
    <property type="entry name" value="CYANAMIDE HYDRATASE DDI2-RELATED"/>
    <property type="match status" value="1"/>
</dbReference>
<dbReference type="AlphaFoldDB" id="A0A833UUH9"/>
<evidence type="ECO:0000313" key="2">
    <source>
        <dbReference type="EMBL" id="KAF1024696.1"/>
    </source>
</evidence>
<feature type="domain" description="HD" evidence="1">
    <location>
        <begin position="78"/>
        <end position="165"/>
    </location>
</feature>
<protein>
    <recommendedName>
        <fullName evidence="1">HD domain-containing protein</fullName>
    </recommendedName>
</protein>
<dbReference type="EMBL" id="WNDP01000055">
    <property type="protein sequence ID" value="KAF1024696.1"/>
    <property type="molecule type" value="Genomic_DNA"/>
</dbReference>
<dbReference type="InterPro" id="IPR006674">
    <property type="entry name" value="HD_domain"/>
</dbReference>
<proteinExistence type="predicted"/>
<organism evidence="2 3">
    <name type="scientific">Acinetobacter bereziniae</name>
    <name type="common">Acinetobacter genomosp. 10</name>
    <dbReference type="NCBI Taxonomy" id="106648"/>
    <lineage>
        <taxon>Bacteria</taxon>
        <taxon>Pseudomonadati</taxon>
        <taxon>Pseudomonadota</taxon>
        <taxon>Gammaproteobacteria</taxon>
        <taxon>Moraxellales</taxon>
        <taxon>Moraxellaceae</taxon>
        <taxon>Acinetobacter</taxon>
    </lineage>
</organism>
<dbReference type="Gene3D" id="1.10.3210.10">
    <property type="entry name" value="Hypothetical protein af1432"/>
    <property type="match status" value="1"/>
</dbReference>
<gene>
    <name evidence="2" type="ORF">GAK29_02411</name>
</gene>
<name>A0A833UUH9_ACIBZ</name>
<accession>A0A833UUH9</accession>
<evidence type="ECO:0000259" key="1">
    <source>
        <dbReference type="Pfam" id="PF01966"/>
    </source>
</evidence>
<comment type="caution">
    <text evidence="2">The sequence shown here is derived from an EMBL/GenBank/DDBJ whole genome shotgun (WGS) entry which is preliminary data.</text>
</comment>
<dbReference type="Proteomes" id="UP000490535">
    <property type="component" value="Unassembled WGS sequence"/>
</dbReference>